<name>A0A1M5F1H6_9HYPH</name>
<comment type="subunit">
    <text evidence="3">The complex is composed of two ATP-binding proteins (UgpC), two transmembrane proteins (UgpA and UgpE) and a solute-binding protein (UgpB).</text>
</comment>
<gene>
    <name evidence="10" type="ORF">SAMN02745223_03712</name>
</gene>
<evidence type="ECO:0000256" key="3">
    <source>
        <dbReference type="ARBA" id="ARBA00011557"/>
    </source>
</evidence>
<dbReference type="AlphaFoldDB" id="A0A1M5F1H6"/>
<comment type="similarity">
    <text evidence="2">Belongs to the bacterial solute-binding protein 1 family.</text>
</comment>
<accession>A0A1M5F1H6</accession>
<dbReference type="GO" id="GO:0042597">
    <property type="term" value="C:periplasmic space"/>
    <property type="evidence" value="ECO:0007669"/>
    <property type="project" value="UniProtKB-SubCell"/>
</dbReference>
<keyword evidence="7" id="KW-0574">Periplasm</keyword>
<evidence type="ECO:0000256" key="4">
    <source>
        <dbReference type="ARBA" id="ARBA00017470"/>
    </source>
</evidence>
<dbReference type="Pfam" id="PF01547">
    <property type="entry name" value="SBP_bac_1"/>
    <property type="match status" value="1"/>
</dbReference>
<feature type="signal peptide" evidence="9">
    <location>
        <begin position="1"/>
        <end position="26"/>
    </location>
</feature>
<dbReference type="Gene3D" id="3.40.190.10">
    <property type="entry name" value="Periplasmic binding protein-like II"/>
    <property type="match status" value="1"/>
</dbReference>
<sequence length="416" mass="45381">MKLMKRSLIGMSSLGMLVALAGPAFAEVTLRLSIWDANQKPALDQITARFSEENPDIKVSIEVVPRSDYVTKLETSIVGRNAPDVFWNALPDRFLELARSGLIENLDERIKADGVDLSPIAPALLEAFTYEGSLYAIPKDFDTVGLWYNKALFDAAGVAYPDDSWTWETLRENAKKLTNPSKGVYGFVVNAGTRAGYYNFIAQNAGDVLTDDLKSGFDQPETAAAVQFMADLILVDKVSPTVQQTEEVNAQTRFKTGQAAMILDGSWRAREFADDPYTLENANIAVLPQGTVRASSSGTLGYSIYSGSEHKEEAWDLLKFLASPEAAQIQASAGAVIPSHMDQAQIWVDAIPQFNLQAFLDMVDYAEVVAHSFNTPGWSSIMNQELKKALAGDVSVDEATSLVATKMNEVLASEGK</sequence>
<comment type="subcellular location">
    <subcellularLocation>
        <location evidence="1">Periplasm</location>
    </subcellularLocation>
</comment>
<dbReference type="Proteomes" id="UP000184533">
    <property type="component" value="Unassembled WGS sequence"/>
</dbReference>
<proteinExistence type="inferred from homology"/>
<keyword evidence="6 9" id="KW-0732">Signal</keyword>
<dbReference type="CDD" id="cd13585">
    <property type="entry name" value="PBP2_TMBP_like"/>
    <property type="match status" value="1"/>
</dbReference>
<reference evidence="10 11" key="1">
    <citation type="submission" date="2016-11" db="EMBL/GenBank/DDBJ databases">
        <authorList>
            <person name="Jaros S."/>
            <person name="Januszkiewicz K."/>
            <person name="Wedrychowicz H."/>
        </authorList>
    </citation>
    <scope>NUCLEOTIDE SEQUENCE [LARGE SCALE GENOMIC DNA]</scope>
    <source>
        <strain evidence="10 11">DSM 17137</strain>
    </source>
</reference>
<evidence type="ECO:0000256" key="8">
    <source>
        <dbReference type="ARBA" id="ARBA00034473"/>
    </source>
</evidence>
<evidence type="ECO:0000256" key="5">
    <source>
        <dbReference type="ARBA" id="ARBA00022448"/>
    </source>
</evidence>
<dbReference type="InterPro" id="IPR050490">
    <property type="entry name" value="Bact_solute-bd_prot1"/>
</dbReference>
<feature type="chain" id="PRO_5009910023" description="sn-glycerol-3-phosphate-binding periplasmic protein UgpB" evidence="9">
    <location>
        <begin position="27"/>
        <end position="416"/>
    </location>
</feature>
<evidence type="ECO:0000256" key="9">
    <source>
        <dbReference type="SAM" id="SignalP"/>
    </source>
</evidence>
<evidence type="ECO:0000313" key="11">
    <source>
        <dbReference type="Proteomes" id="UP000184533"/>
    </source>
</evidence>
<evidence type="ECO:0000256" key="1">
    <source>
        <dbReference type="ARBA" id="ARBA00004418"/>
    </source>
</evidence>
<evidence type="ECO:0000256" key="7">
    <source>
        <dbReference type="ARBA" id="ARBA00022764"/>
    </source>
</evidence>
<keyword evidence="10" id="KW-0762">Sugar transport</keyword>
<dbReference type="OrthoDB" id="9811951at2"/>
<dbReference type="EMBL" id="FQVC01000015">
    <property type="protein sequence ID" value="SHF85042.1"/>
    <property type="molecule type" value="Genomic_DNA"/>
</dbReference>
<evidence type="ECO:0000313" key="10">
    <source>
        <dbReference type="EMBL" id="SHF85042.1"/>
    </source>
</evidence>
<dbReference type="PANTHER" id="PTHR43649:SF31">
    <property type="entry name" value="SN-GLYCEROL-3-PHOSPHATE-BINDING PERIPLASMIC PROTEIN UGPB"/>
    <property type="match status" value="1"/>
</dbReference>
<keyword evidence="5" id="KW-0813">Transport</keyword>
<dbReference type="RefSeq" id="WP_072866629.1">
    <property type="nucleotide sequence ID" value="NZ_FQVC01000015.1"/>
</dbReference>
<evidence type="ECO:0000256" key="6">
    <source>
        <dbReference type="ARBA" id="ARBA00022729"/>
    </source>
</evidence>
<organism evidence="10 11">
    <name type="scientific">Devosia limi DSM 17137</name>
    <dbReference type="NCBI Taxonomy" id="1121477"/>
    <lineage>
        <taxon>Bacteria</taxon>
        <taxon>Pseudomonadati</taxon>
        <taxon>Pseudomonadota</taxon>
        <taxon>Alphaproteobacteria</taxon>
        <taxon>Hyphomicrobiales</taxon>
        <taxon>Devosiaceae</taxon>
        <taxon>Devosia</taxon>
    </lineage>
</organism>
<dbReference type="InterPro" id="IPR006059">
    <property type="entry name" value="SBP"/>
</dbReference>
<protein>
    <recommendedName>
        <fullName evidence="4">sn-glycerol-3-phosphate-binding periplasmic protein UgpB</fullName>
    </recommendedName>
</protein>
<evidence type="ECO:0000256" key="2">
    <source>
        <dbReference type="ARBA" id="ARBA00008520"/>
    </source>
</evidence>
<dbReference type="SUPFAM" id="SSF53850">
    <property type="entry name" value="Periplasmic binding protein-like II"/>
    <property type="match status" value="1"/>
</dbReference>
<dbReference type="PANTHER" id="PTHR43649">
    <property type="entry name" value="ARABINOSE-BINDING PROTEIN-RELATED"/>
    <property type="match status" value="1"/>
</dbReference>
<comment type="function">
    <text evidence="8">Part of the ABC transporter complex UgpBAEC involved in sn-glycerol-3-phosphate (G3P) import. Binds G3P.</text>
</comment>